<sequence length="64" mass="7227">MITIINEDITGVIYVVILIALAMLATGNFIRSATESRVSSSQRTLWWVYGLIFAILFFVVFLDL</sequence>
<comment type="caution">
    <text evidence="2">The sequence shown here is derived from an EMBL/GenBank/DDBJ whole genome shotgun (WGS) entry which is preliminary data.</text>
</comment>
<keyword evidence="1" id="KW-0472">Membrane</keyword>
<feature type="transmembrane region" description="Helical" evidence="1">
    <location>
        <begin position="44"/>
        <end position="62"/>
    </location>
</feature>
<keyword evidence="1" id="KW-1133">Transmembrane helix</keyword>
<gene>
    <name evidence="2" type="ORF">COX36_02375</name>
</gene>
<keyword evidence="1" id="KW-0812">Transmembrane</keyword>
<protein>
    <submittedName>
        <fullName evidence="2">Uncharacterized protein</fullName>
    </submittedName>
</protein>
<proteinExistence type="predicted"/>
<feature type="transmembrane region" description="Helical" evidence="1">
    <location>
        <begin position="12"/>
        <end position="32"/>
    </location>
</feature>
<organism evidence="2 3">
    <name type="scientific">Candidatus Nealsonbacteria bacterium CG23_combo_of_CG06-09_8_20_14_all_38_19</name>
    <dbReference type="NCBI Taxonomy" id="1974721"/>
    <lineage>
        <taxon>Bacteria</taxon>
        <taxon>Candidatus Nealsoniibacteriota</taxon>
    </lineage>
</organism>
<evidence type="ECO:0000313" key="3">
    <source>
        <dbReference type="Proteomes" id="UP000230273"/>
    </source>
</evidence>
<dbReference type="AlphaFoldDB" id="A0A2G9YY35"/>
<dbReference type="EMBL" id="PCRP01000036">
    <property type="protein sequence ID" value="PIP23633.1"/>
    <property type="molecule type" value="Genomic_DNA"/>
</dbReference>
<accession>A0A2G9YY35</accession>
<reference evidence="2 3" key="1">
    <citation type="submission" date="2017-09" db="EMBL/GenBank/DDBJ databases">
        <title>Depth-based differentiation of microbial function through sediment-hosted aquifers and enrichment of novel symbionts in the deep terrestrial subsurface.</title>
        <authorList>
            <person name="Probst A.J."/>
            <person name="Ladd B."/>
            <person name="Jarett J.K."/>
            <person name="Geller-Mcgrath D.E."/>
            <person name="Sieber C.M."/>
            <person name="Emerson J.B."/>
            <person name="Anantharaman K."/>
            <person name="Thomas B.C."/>
            <person name="Malmstrom R."/>
            <person name="Stieglmeier M."/>
            <person name="Klingl A."/>
            <person name="Woyke T."/>
            <person name="Ryan C.M."/>
            <person name="Banfield J.F."/>
        </authorList>
    </citation>
    <scope>NUCLEOTIDE SEQUENCE [LARGE SCALE GENOMIC DNA]</scope>
    <source>
        <strain evidence="2">CG23_combo_of_CG06-09_8_20_14_all_38_19</strain>
    </source>
</reference>
<evidence type="ECO:0000313" key="2">
    <source>
        <dbReference type="EMBL" id="PIP23633.1"/>
    </source>
</evidence>
<name>A0A2G9YY35_9BACT</name>
<evidence type="ECO:0000256" key="1">
    <source>
        <dbReference type="SAM" id="Phobius"/>
    </source>
</evidence>
<dbReference type="Proteomes" id="UP000230273">
    <property type="component" value="Unassembled WGS sequence"/>
</dbReference>